<proteinExistence type="predicted"/>
<organism evidence="2 3">
    <name type="scientific">Brucella oryzae</name>
    <dbReference type="NCBI Taxonomy" id="335286"/>
    <lineage>
        <taxon>Bacteria</taxon>
        <taxon>Pseudomonadati</taxon>
        <taxon>Pseudomonadota</taxon>
        <taxon>Alphaproteobacteria</taxon>
        <taxon>Hyphomicrobiales</taxon>
        <taxon>Brucellaceae</taxon>
        <taxon>Brucella/Ochrobactrum group</taxon>
        <taxon>Brucella</taxon>
    </lineage>
</organism>
<feature type="chain" id="PRO_5015752787" evidence="1">
    <location>
        <begin position="28"/>
        <end position="176"/>
    </location>
</feature>
<keyword evidence="1" id="KW-0732">Signal</keyword>
<dbReference type="OrthoDB" id="9980436at2"/>
<dbReference type="Proteomes" id="UP000238493">
    <property type="component" value="Unassembled WGS sequence"/>
</dbReference>
<evidence type="ECO:0000256" key="1">
    <source>
        <dbReference type="SAM" id="SignalP"/>
    </source>
</evidence>
<dbReference type="RefSeq" id="WP_104754593.1">
    <property type="nucleotide sequence ID" value="NZ_PTRC01000008.1"/>
</dbReference>
<sequence>MGIDENRTSKRVTAVASLLLLSGRAFAGNEAYPSLDGLTLSEKKSVVLCVRGTISNNYRDTVAHNLAEGGSDATWAMKVNALENVQMSDLARAADWIDLETYYRQETDNIQELIRGKSDIENYKSVSKQNSLKLGKILEKEQANQSEHKKNFQKFASVCKRIASTIVAKAKVVSSQ</sequence>
<evidence type="ECO:0000313" key="2">
    <source>
        <dbReference type="EMBL" id="PQA74954.1"/>
    </source>
</evidence>
<protein>
    <submittedName>
        <fullName evidence="2">Uncharacterized protein</fullName>
    </submittedName>
</protein>
<gene>
    <name evidence="2" type="ORF">C3731_04950</name>
</gene>
<accession>A0A2S7J3X9</accession>
<feature type="signal peptide" evidence="1">
    <location>
        <begin position="1"/>
        <end position="27"/>
    </location>
</feature>
<dbReference type="AlphaFoldDB" id="A0A2S7J3X9"/>
<reference evidence="2 3" key="1">
    <citation type="submission" date="2018-02" db="EMBL/GenBank/DDBJ databases">
        <title>Draft genome sequence of Ochrobactrum oryzae found in Brazil.</title>
        <authorList>
            <person name="Cerdeira L."/>
            <person name="Andrade F."/>
            <person name="Zacariotto T."/>
            <person name="Barbosa B."/>
            <person name="Santos S."/>
            <person name="Cassetari V."/>
            <person name="Lincopan N."/>
        </authorList>
    </citation>
    <scope>NUCLEOTIDE SEQUENCE [LARGE SCALE GENOMIC DNA]</scope>
    <source>
        <strain evidence="2 3">OA447</strain>
    </source>
</reference>
<comment type="caution">
    <text evidence="2">The sequence shown here is derived from an EMBL/GenBank/DDBJ whole genome shotgun (WGS) entry which is preliminary data.</text>
</comment>
<name>A0A2S7J3X9_9HYPH</name>
<evidence type="ECO:0000313" key="3">
    <source>
        <dbReference type="Proteomes" id="UP000238493"/>
    </source>
</evidence>
<keyword evidence="3" id="KW-1185">Reference proteome</keyword>
<dbReference type="EMBL" id="PTRC01000008">
    <property type="protein sequence ID" value="PQA74954.1"/>
    <property type="molecule type" value="Genomic_DNA"/>
</dbReference>